<evidence type="ECO:0000256" key="1">
    <source>
        <dbReference type="SAM" id="Coils"/>
    </source>
</evidence>
<dbReference type="RefSeq" id="WP_152708950.1">
    <property type="nucleotide sequence ID" value="NZ_VOSJ01000007.1"/>
</dbReference>
<protein>
    <submittedName>
        <fullName evidence="2">Uncharacterized protein</fullName>
    </submittedName>
</protein>
<dbReference type="AlphaFoldDB" id="A0A5N7MBA2"/>
<evidence type="ECO:0000313" key="3">
    <source>
        <dbReference type="Proteomes" id="UP000403266"/>
    </source>
</evidence>
<dbReference type="EMBL" id="VOSK01000003">
    <property type="protein sequence ID" value="MPR24037.1"/>
    <property type="molecule type" value="Genomic_DNA"/>
</dbReference>
<dbReference type="Proteomes" id="UP000403266">
    <property type="component" value="Unassembled WGS sequence"/>
</dbReference>
<sequence>MSRTPLPNHYPHTPDGRYFLVGGRLWRLSNPGLAPEVREVLVRELMAARRAVRRARNDAEALAKARAQVDAAKHALGERGPVWWTDGAPDYNRRLARNTPYSEWFDAPSTGVDPDP</sequence>
<organism evidence="2 3">
    <name type="scientific">Microvirga tunisiensis</name>
    <dbReference type="NCBI Taxonomy" id="2108360"/>
    <lineage>
        <taxon>Bacteria</taxon>
        <taxon>Pseudomonadati</taxon>
        <taxon>Pseudomonadota</taxon>
        <taxon>Alphaproteobacteria</taxon>
        <taxon>Hyphomicrobiales</taxon>
        <taxon>Methylobacteriaceae</taxon>
        <taxon>Microvirga</taxon>
    </lineage>
</organism>
<keyword evidence="1" id="KW-0175">Coiled coil</keyword>
<accession>A0A5N7MBA2</accession>
<comment type="caution">
    <text evidence="2">The sequence shown here is derived from an EMBL/GenBank/DDBJ whole genome shotgun (WGS) entry which is preliminary data.</text>
</comment>
<gene>
    <name evidence="2" type="ORF">FS320_02065</name>
</gene>
<reference evidence="2 3" key="1">
    <citation type="journal article" date="2019" name="Syst. Appl. Microbiol.">
        <title>Microvirga tunisiensis sp. nov., a root nodule symbiotic bacterium isolated from Lupinus micranthus and L. luteus grown in Northern Tunisia.</title>
        <authorList>
            <person name="Msaddak A."/>
            <person name="Rejili M."/>
            <person name="Duran D."/>
            <person name="Mars M."/>
            <person name="Palacios J.M."/>
            <person name="Ruiz-Argueso T."/>
            <person name="Rey L."/>
            <person name="Imperial J."/>
        </authorList>
    </citation>
    <scope>NUCLEOTIDE SEQUENCE [LARGE SCALE GENOMIC DNA]</scope>
    <source>
        <strain evidence="2 3">Lmie10</strain>
    </source>
</reference>
<evidence type="ECO:0000313" key="2">
    <source>
        <dbReference type="EMBL" id="MPR24037.1"/>
    </source>
</evidence>
<proteinExistence type="predicted"/>
<dbReference type="OrthoDB" id="34459at2"/>
<name>A0A5N7MBA2_9HYPH</name>
<keyword evidence="3" id="KW-1185">Reference proteome</keyword>
<feature type="coiled-coil region" evidence="1">
    <location>
        <begin position="38"/>
        <end position="65"/>
    </location>
</feature>